<dbReference type="AlphaFoldDB" id="A0A0V8RS44"/>
<protein>
    <submittedName>
        <fullName evidence="1">Rhamnan synthesis protein F</fullName>
    </submittedName>
</protein>
<reference evidence="1 2" key="1">
    <citation type="submission" date="2015-10" db="EMBL/GenBank/DDBJ databases">
        <title>Draft Genome of Actinomyces odontolyticus subsp. actinosynbacter strain XH001.</title>
        <authorList>
            <person name="Mclean J.S."/>
            <person name="He X."/>
        </authorList>
    </citation>
    <scope>NUCLEOTIDE SEQUENCE [LARGE SCALE GENOMIC DNA]</scope>
    <source>
        <strain evidence="1 2">XH001</strain>
    </source>
</reference>
<sequence>MKRAGIFLFFDPQGLVDDYIVECLTSLREYLDEILVVSNSPLDDTARERLLKGATEVFERENTGFDVGGYRDGIARFGWDRLGQIDELILFNYTFFAPVNPWKNLFDRVDAAGAVDFWGITEHDEVRPHPFLAATRMPRHIQSHWIAVRNPLLSSPDFRKYWDEMPPIRSYNDSIQWHESRFTEYFGNLGYTHVVAYPREDYPSRNPVFDNASMLLADGCPILKRRNLFHDPLYLDRHAIIGADMLELAEKAGYDTDLILTNLARTSRPRDLVTNAGLTTVISPRADQATLDAAASLKVLAVAHIFYADMADEILDRLSVLPDGYHLVATTSNEENKALIEARAQERGVDADVRVVSSNRGRDIGAFLVDCGDVLTSGEYDIVVKIHSKKSVQDDYNAAQLFKEHLYDNLLASSDHVAGILAEFAAHPGLGMAIAPMPHMGYPTMGHAWFANRAPAREFAKKVGITVPFDDHQPLAPYGSMFIARPEALSLLTGAGLVPEDFPEEGGYKDGSLAHVIERLLSYAVLSRGYYVRPVMTPKWAGVYYGYLEYKLAATSSMMPAFAIDQVPFLKARMGAVPNLLGAVKTNIMVRTPGLGNALKPAYRAARGVAHKIRSMKGER</sequence>
<organism evidence="1 2">
    <name type="scientific">Schaalia odontolytica</name>
    <dbReference type="NCBI Taxonomy" id="1660"/>
    <lineage>
        <taxon>Bacteria</taxon>
        <taxon>Bacillati</taxon>
        <taxon>Actinomycetota</taxon>
        <taxon>Actinomycetes</taxon>
        <taxon>Actinomycetales</taxon>
        <taxon>Actinomycetaceae</taxon>
        <taxon>Schaalia</taxon>
    </lineage>
</organism>
<dbReference type="EMBL" id="LLVT01000002">
    <property type="protein sequence ID" value="KSW10935.1"/>
    <property type="molecule type" value="Genomic_DNA"/>
</dbReference>
<name>A0A0V8RS44_9ACTO</name>
<dbReference type="OrthoDB" id="9815339at2"/>
<evidence type="ECO:0000313" key="1">
    <source>
        <dbReference type="EMBL" id="KSW10935.1"/>
    </source>
</evidence>
<accession>A0A0V8RS44</accession>
<dbReference type="InterPro" id="IPR007739">
    <property type="entry name" value="RgpF"/>
</dbReference>
<gene>
    <name evidence="1" type="ORF">APY09_05520</name>
</gene>
<dbReference type="RefSeq" id="WP_060566560.1">
    <property type="nucleotide sequence ID" value="NZ_CP040006.1"/>
</dbReference>
<proteinExistence type="predicted"/>
<evidence type="ECO:0000313" key="2">
    <source>
        <dbReference type="Proteomes" id="UP000054686"/>
    </source>
</evidence>
<dbReference type="Proteomes" id="UP000054686">
    <property type="component" value="Unassembled WGS sequence"/>
</dbReference>
<dbReference type="Pfam" id="PF05045">
    <property type="entry name" value="RgpF"/>
    <property type="match status" value="1"/>
</dbReference>
<comment type="caution">
    <text evidence="1">The sequence shown here is derived from an EMBL/GenBank/DDBJ whole genome shotgun (WGS) entry which is preliminary data.</text>
</comment>